<keyword evidence="8 12" id="KW-0066">ATP synthesis</keyword>
<comment type="subcellular location">
    <subcellularLocation>
        <location evidence="12">Cell membrane</location>
        <topology evidence="12">Single-pass membrane protein</topology>
    </subcellularLocation>
    <subcellularLocation>
        <location evidence="11">Endomembrane system</location>
        <topology evidence="11">Single-pass membrane protein</topology>
    </subcellularLocation>
</comment>
<keyword evidence="5 12" id="KW-1133">Transmembrane helix</keyword>
<evidence type="ECO:0000256" key="4">
    <source>
        <dbReference type="ARBA" id="ARBA00022781"/>
    </source>
</evidence>
<evidence type="ECO:0000256" key="7">
    <source>
        <dbReference type="ARBA" id="ARBA00023136"/>
    </source>
</evidence>
<evidence type="ECO:0000256" key="10">
    <source>
        <dbReference type="ARBA" id="ARBA00025614"/>
    </source>
</evidence>
<keyword evidence="16" id="KW-1185">Reference proteome</keyword>
<evidence type="ECO:0000256" key="11">
    <source>
        <dbReference type="ARBA" id="ARBA00037847"/>
    </source>
</evidence>
<organism evidence="15 16">
    <name type="scientific">Caulobacter ginsengisoli</name>
    <dbReference type="NCBI Taxonomy" id="400775"/>
    <lineage>
        <taxon>Bacteria</taxon>
        <taxon>Pseudomonadati</taxon>
        <taxon>Pseudomonadota</taxon>
        <taxon>Alphaproteobacteria</taxon>
        <taxon>Caulobacterales</taxon>
        <taxon>Caulobacteraceae</taxon>
        <taxon>Caulobacter</taxon>
    </lineage>
</organism>
<name>A0ABU0IVA0_9CAUL</name>
<keyword evidence="3 12" id="KW-0812">Transmembrane</keyword>
<feature type="transmembrane region" description="Helical" evidence="12">
    <location>
        <begin position="12"/>
        <end position="32"/>
    </location>
</feature>
<evidence type="ECO:0000256" key="5">
    <source>
        <dbReference type="ARBA" id="ARBA00022989"/>
    </source>
</evidence>
<keyword evidence="2 12" id="KW-0138">CF(0)</keyword>
<evidence type="ECO:0000256" key="1">
    <source>
        <dbReference type="ARBA" id="ARBA00022448"/>
    </source>
</evidence>
<feature type="coiled-coil region" evidence="14">
    <location>
        <begin position="47"/>
        <end position="118"/>
    </location>
</feature>
<evidence type="ECO:0000256" key="9">
    <source>
        <dbReference type="ARBA" id="ARBA00025198"/>
    </source>
</evidence>
<dbReference type="InterPro" id="IPR002146">
    <property type="entry name" value="ATP_synth_b/b'su_bac/chlpt"/>
</dbReference>
<proteinExistence type="inferred from homology"/>
<reference evidence="15 16" key="1">
    <citation type="submission" date="2023-07" db="EMBL/GenBank/DDBJ databases">
        <title>Genomic Encyclopedia of Type Strains, Phase IV (KMG-IV): sequencing the most valuable type-strain genomes for metagenomic binning, comparative biology and taxonomic classification.</title>
        <authorList>
            <person name="Goeker M."/>
        </authorList>
    </citation>
    <scope>NUCLEOTIDE SEQUENCE [LARGE SCALE GENOMIC DNA]</scope>
    <source>
        <strain evidence="15 16">DSM 18695</strain>
    </source>
</reference>
<keyword evidence="6 12" id="KW-0406">Ion transport</keyword>
<keyword evidence="1 12" id="KW-0813">Transport</keyword>
<evidence type="ECO:0000256" key="3">
    <source>
        <dbReference type="ARBA" id="ARBA00022692"/>
    </source>
</evidence>
<keyword evidence="4 12" id="KW-0375">Hydrogen ion transport</keyword>
<gene>
    <name evidence="12" type="primary">atpF</name>
    <name evidence="15" type="ORF">QO010_003732</name>
</gene>
<evidence type="ECO:0000313" key="15">
    <source>
        <dbReference type="EMBL" id="MDQ0465939.1"/>
    </source>
</evidence>
<sequence>MIELLQDAHFWVGVALVIFLGILGYAGVHKIAWKLLGERGLKVQAQLDEAGKLRAEAEALLVQIKAQREAAEKQAALMLETAKEDAIRLGAEAKVKLDEQIKRRAALAERKIATAQAQAEADVKAAAADLATQAAETVLAARIAGAKSDPLIDAAVKTLAQRLQ</sequence>
<evidence type="ECO:0000256" key="8">
    <source>
        <dbReference type="ARBA" id="ARBA00023310"/>
    </source>
</evidence>
<keyword evidence="12" id="KW-1003">Cell membrane</keyword>
<evidence type="ECO:0000256" key="12">
    <source>
        <dbReference type="HAMAP-Rule" id="MF_01398"/>
    </source>
</evidence>
<comment type="function">
    <text evidence="9 12">F(1)F(0) ATP synthase produces ATP from ADP in the presence of a proton or sodium gradient. F-type ATPases consist of two structural domains, F(1) containing the extramembraneous catalytic core and F(0) containing the membrane proton channel, linked together by a central stalk and a peripheral stalk. During catalysis, ATP synthesis in the catalytic domain of F(1) is coupled via a rotary mechanism of the central stalk subunits to proton translocation.</text>
</comment>
<dbReference type="RefSeq" id="WP_307351668.1">
    <property type="nucleotide sequence ID" value="NZ_JAUSVS010000009.1"/>
</dbReference>
<comment type="function">
    <text evidence="10">Component of the F(0) channel, it forms part of the peripheral stalk, linking F(1) to F(0). The b'-subunit is a diverged and duplicated form of b found in plants and photosynthetic bacteria.</text>
</comment>
<dbReference type="Pfam" id="PF00430">
    <property type="entry name" value="ATP-synt_B"/>
    <property type="match status" value="1"/>
</dbReference>
<evidence type="ECO:0000256" key="14">
    <source>
        <dbReference type="SAM" id="Coils"/>
    </source>
</evidence>
<dbReference type="HAMAP" id="MF_01398">
    <property type="entry name" value="ATP_synth_b_bprime"/>
    <property type="match status" value="1"/>
</dbReference>
<evidence type="ECO:0000256" key="13">
    <source>
        <dbReference type="RuleBase" id="RU003848"/>
    </source>
</evidence>
<dbReference type="EMBL" id="JAUSVS010000009">
    <property type="protein sequence ID" value="MDQ0465939.1"/>
    <property type="molecule type" value="Genomic_DNA"/>
</dbReference>
<evidence type="ECO:0000313" key="16">
    <source>
        <dbReference type="Proteomes" id="UP001228905"/>
    </source>
</evidence>
<evidence type="ECO:0000256" key="6">
    <source>
        <dbReference type="ARBA" id="ARBA00023065"/>
    </source>
</evidence>
<keyword evidence="7 12" id="KW-0472">Membrane</keyword>
<dbReference type="Proteomes" id="UP001228905">
    <property type="component" value="Unassembled WGS sequence"/>
</dbReference>
<comment type="caution">
    <text evidence="15">The sequence shown here is derived from an EMBL/GenBank/DDBJ whole genome shotgun (WGS) entry which is preliminary data.</text>
</comment>
<comment type="similarity">
    <text evidence="12 13">Belongs to the ATPase B chain family.</text>
</comment>
<keyword evidence="14" id="KW-0175">Coiled coil</keyword>
<evidence type="ECO:0000256" key="2">
    <source>
        <dbReference type="ARBA" id="ARBA00022547"/>
    </source>
</evidence>
<accession>A0ABU0IVA0</accession>
<comment type="subunit">
    <text evidence="12">F-type ATPases have 2 components, F(1) - the catalytic core - and F(0) - the membrane proton channel. F(1) has five subunits: alpha(3), beta(3), gamma(1), delta(1), epsilon(1). F(0) has three main subunits: a(1), b(2) and c(10-14). The alpha and beta chains form an alternating ring which encloses part of the gamma chain. F(1) is attached to F(0) by a central stalk formed by the gamma and epsilon chains, while a peripheral stalk is formed by the delta and b chains.</text>
</comment>
<protein>
    <recommendedName>
        <fullName evidence="12">ATP synthase subunit b</fullName>
    </recommendedName>
    <alternativeName>
        <fullName evidence="12">ATP synthase F(0) sector subunit b</fullName>
    </alternativeName>
    <alternativeName>
        <fullName evidence="12">ATPase subunit I</fullName>
    </alternativeName>
    <alternativeName>
        <fullName evidence="12">F-type ATPase subunit b</fullName>
        <shortName evidence="12">F-ATPase subunit b</shortName>
    </alternativeName>
</protein>